<organism evidence="1 2">
    <name type="scientific">Rhizobium multihospitium</name>
    <dbReference type="NCBI Taxonomy" id="410764"/>
    <lineage>
        <taxon>Bacteria</taxon>
        <taxon>Pseudomonadati</taxon>
        <taxon>Pseudomonadota</taxon>
        <taxon>Alphaproteobacteria</taxon>
        <taxon>Hyphomicrobiales</taxon>
        <taxon>Rhizobiaceae</taxon>
        <taxon>Rhizobium/Agrobacterium group</taxon>
        <taxon>Rhizobium</taxon>
    </lineage>
</organism>
<dbReference type="EMBL" id="FMAG01000004">
    <property type="protein sequence ID" value="SCB34097.1"/>
    <property type="molecule type" value="Genomic_DNA"/>
</dbReference>
<dbReference type="Proteomes" id="UP000199101">
    <property type="component" value="Unassembled WGS sequence"/>
</dbReference>
<sequence>MTFHLTTLGSCALYDDKGDRVNVPRQALLMLAYLYYRRQSMPRKDLAAFLWSGNLEAAGANLRSTLLRLATATSESSQPLVSVVATNIALNFDAVRCDVDTIEGTSGVARLGALADAVAKSFLPAYGSGSAAVSVWVRDVRARFAGELRAEFFKILNESSSPQHRGELKRAAILLLDWDHTDDEVRIALGEKITSYIQVIGEAKEPNSSHPAQDTIPIAANNKMPRIALLPPETLADSERAGSVANAVIEDLTISLCVDRSVSVVAPYTAEQIRASSDKAGLLRQHDVVYALDTKRTDDSLFAQLIFMPRDEIVWATRVKLDNAAITEHRNAIAAALQKSIIERVGAFHHIVSDFSCKPRAYFAYLEGVQCLSRLSLQNVRRARKHFKEALEHERGFAAALAGIARTLTMEWVLTARGDADLLHQAEKMAADAIRDDNQFAGGFKEIGVARLYRGNIDGSLEALSNAEELSPHYADVICSHADSLTHGANPKAALVKVSTALDLNPLAPDYYYWTAAGASYFLGEYTEALSYLDRMRDPGPASRLAAASWAMLGDLAKAKAYRQRALRDNPNFDLEAWLAMIPNKEQWQTEHYREGLVKAGF</sequence>
<dbReference type="GO" id="GO:0003677">
    <property type="term" value="F:DNA binding"/>
    <property type="evidence" value="ECO:0007669"/>
    <property type="project" value="UniProtKB-KW"/>
</dbReference>
<dbReference type="Gene3D" id="1.25.40.10">
    <property type="entry name" value="Tetratricopeptide repeat domain"/>
    <property type="match status" value="1"/>
</dbReference>
<dbReference type="OrthoDB" id="54411at2"/>
<gene>
    <name evidence="1" type="ORF">GA0061103_4723</name>
</gene>
<accession>A0A1C3W242</accession>
<keyword evidence="2" id="KW-1185">Reference proteome</keyword>
<dbReference type="AlphaFoldDB" id="A0A1C3W242"/>
<evidence type="ECO:0000313" key="2">
    <source>
        <dbReference type="Proteomes" id="UP000199101"/>
    </source>
</evidence>
<keyword evidence="1" id="KW-0238">DNA-binding</keyword>
<dbReference type="STRING" id="410764.GA0061103_4723"/>
<dbReference type="InterPro" id="IPR011990">
    <property type="entry name" value="TPR-like_helical_dom_sf"/>
</dbReference>
<reference evidence="2" key="1">
    <citation type="submission" date="2016-08" db="EMBL/GenBank/DDBJ databases">
        <authorList>
            <person name="Varghese N."/>
            <person name="Submissions Spin"/>
        </authorList>
    </citation>
    <scope>NUCLEOTIDE SEQUENCE [LARGE SCALE GENOMIC DNA]</scope>
    <source>
        <strain evidence="2">HAMBI 2975</strain>
    </source>
</reference>
<name>A0A1C3W242_9HYPH</name>
<dbReference type="RefSeq" id="WP_092713569.1">
    <property type="nucleotide sequence ID" value="NZ_FMAG01000004.1"/>
</dbReference>
<proteinExistence type="predicted"/>
<protein>
    <submittedName>
        <fullName evidence="1">DNA-binding transcriptional activator of the SARP family</fullName>
    </submittedName>
</protein>
<dbReference type="SUPFAM" id="SSF81901">
    <property type="entry name" value="HCP-like"/>
    <property type="match status" value="1"/>
</dbReference>
<evidence type="ECO:0000313" key="1">
    <source>
        <dbReference type="EMBL" id="SCB34097.1"/>
    </source>
</evidence>